<name>A0ACC4BQ06_POPAL</name>
<reference evidence="1 2" key="1">
    <citation type="journal article" date="2024" name="Plant Biotechnol. J.">
        <title>Genome and CRISPR/Cas9 system of a widespread forest tree (Populus alba) in the world.</title>
        <authorList>
            <person name="Liu Y.J."/>
            <person name="Jiang P.F."/>
            <person name="Han X.M."/>
            <person name="Li X.Y."/>
            <person name="Wang H.M."/>
            <person name="Wang Y.J."/>
            <person name="Wang X.X."/>
            <person name="Zeng Q.Y."/>
        </authorList>
    </citation>
    <scope>NUCLEOTIDE SEQUENCE [LARGE SCALE GENOMIC DNA]</scope>
    <source>
        <strain evidence="2">cv. PAL-ZL1</strain>
    </source>
</reference>
<dbReference type="EMBL" id="RCHU02000009">
    <property type="protein sequence ID" value="KAL3580179.1"/>
    <property type="molecule type" value="Genomic_DNA"/>
</dbReference>
<dbReference type="Proteomes" id="UP000309997">
    <property type="component" value="Unassembled WGS sequence"/>
</dbReference>
<gene>
    <name evidence="1" type="ORF">D5086_018014</name>
</gene>
<evidence type="ECO:0000313" key="2">
    <source>
        <dbReference type="Proteomes" id="UP000309997"/>
    </source>
</evidence>
<protein>
    <submittedName>
        <fullName evidence="1">Uncharacterized protein</fullName>
    </submittedName>
</protein>
<evidence type="ECO:0000313" key="1">
    <source>
        <dbReference type="EMBL" id="KAL3580179.1"/>
    </source>
</evidence>
<comment type="caution">
    <text evidence="1">The sequence shown here is derived from an EMBL/GenBank/DDBJ whole genome shotgun (WGS) entry which is preliminary data.</text>
</comment>
<proteinExistence type="predicted"/>
<keyword evidence="2" id="KW-1185">Reference proteome</keyword>
<sequence>MIPMEKEEQVNTKVAVGPSSLTLQSPQLHHSDENHKERRKTGFLRTIQSKAKGWPDLTLALPWSLNSQQRSSYLERASMAGKEVNVELETVTNDQ</sequence>
<accession>A0ACC4BQ06</accession>
<organism evidence="1 2">
    <name type="scientific">Populus alba</name>
    <name type="common">White poplar</name>
    <dbReference type="NCBI Taxonomy" id="43335"/>
    <lineage>
        <taxon>Eukaryota</taxon>
        <taxon>Viridiplantae</taxon>
        <taxon>Streptophyta</taxon>
        <taxon>Embryophyta</taxon>
        <taxon>Tracheophyta</taxon>
        <taxon>Spermatophyta</taxon>
        <taxon>Magnoliopsida</taxon>
        <taxon>eudicotyledons</taxon>
        <taxon>Gunneridae</taxon>
        <taxon>Pentapetalae</taxon>
        <taxon>rosids</taxon>
        <taxon>fabids</taxon>
        <taxon>Malpighiales</taxon>
        <taxon>Salicaceae</taxon>
        <taxon>Saliceae</taxon>
        <taxon>Populus</taxon>
    </lineage>
</organism>